<evidence type="ECO:0000256" key="7">
    <source>
        <dbReference type="ARBA" id="ARBA00023136"/>
    </source>
</evidence>
<dbReference type="NCBIfam" id="TIGR01494">
    <property type="entry name" value="ATPase_P-type"/>
    <property type="match status" value="2"/>
</dbReference>
<dbReference type="PRINTS" id="PR00119">
    <property type="entry name" value="CATATPASE"/>
</dbReference>
<dbReference type="SFLD" id="SFLDF00027">
    <property type="entry name" value="p-type_atpase"/>
    <property type="match status" value="1"/>
</dbReference>
<dbReference type="Gene3D" id="3.40.1110.10">
    <property type="entry name" value="Calcium-transporting ATPase, cytoplasmic domain N"/>
    <property type="match status" value="1"/>
</dbReference>
<organism evidence="10 11">
    <name type="scientific">Maritimibacter fusiformis</name>
    <dbReference type="NCBI Taxonomy" id="2603819"/>
    <lineage>
        <taxon>Bacteria</taxon>
        <taxon>Pseudomonadati</taxon>
        <taxon>Pseudomonadota</taxon>
        <taxon>Alphaproteobacteria</taxon>
        <taxon>Rhodobacterales</taxon>
        <taxon>Roseobacteraceae</taxon>
        <taxon>Maritimibacter</taxon>
    </lineage>
</organism>
<dbReference type="Proteomes" id="UP000322080">
    <property type="component" value="Unassembled WGS sequence"/>
</dbReference>
<dbReference type="RefSeq" id="WP_148376253.1">
    <property type="nucleotide sequence ID" value="NZ_VSIY01000003.1"/>
</dbReference>
<dbReference type="InterPro" id="IPR023214">
    <property type="entry name" value="HAD_sf"/>
</dbReference>
<dbReference type="InterPro" id="IPR044492">
    <property type="entry name" value="P_typ_ATPase_HD_dom"/>
</dbReference>
<evidence type="ECO:0000256" key="1">
    <source>
        <dbReference type="ARBA" id="ARBA00004141"/>
    </source>
</evidence>
<feature type="transmembrane region" description="Helical" evidence="8">
    <location>
        <begin position="662"/>
        <end position="683"/>
    </location>
</feature>
<keyword evidence="2 8" id="KW-0812">Transmembrane</keyword>
<dbReference type="GO" id="GO:0005524">
    <property type="term" value="F:ATP binding"/>
    <property type="evidence" value="ECO:0007669"/>
    <property type="project" value="UniProtKB-KW"/>
</dbReference>
<dbReference type="SMART" id="SM00831">
    <property type="entry name" value="Cation_ATPase_N"/>
    <property type="match status" value="1"/>
</dbReference>
<evidence type="ECO:0000256" key="2">
    <source>
        <dbReference type="ARBA" id="ARBA00022692"/>
    </source>
</evidence>
<sequence length="862" mass="91723">MPDAQKIGLSTAEAAARLKKHGPNELGEARKVSPLAILARQFTGLLVVILIVAAGIALALGEVIDAVAIGLVVLLNGVLGFVQEWRAETAIDALRSMLAAHARVIRDGAETVLDTREIVPGDVVLMSAGDKVPADVRLTGAVQLRVDESALTGESLPVSKAPDDPEARLYMGTSVVAGHAEGEVTATGRDTRFGEIATLTTEVGEKTTHLQQVLERLARQLTLAALGLAALVVAAGLYTGLGLHQLFMMALSLAVSIVPEGLPAVVTITLALGAGAMVRQQALARRLQAVETLGAASVICTDKTGTLTEDKMTATRIWTAGADYTVTGGGYDPAGHIETADGARVRAGDDRDLCDLLSAALLCNRAKLTREGDDWVTVGSPTEAALMTLAYKGWCPLPEGDPVVAELPFSSERKRMSVVTAGDRAGEDWVLHVKGAPERIVERSTRYREAGEDREMDPDSRARIVAAYEAVAAEGARVIALARRVQPDATAPRDEDDLTFLGFVGLMDPPRPEVKGAIAAAKGAGIRVIMITGDGAETARAVAGMVGLEVDTVLTGRDVEEMADDALDAALRGNVLFARTEPVHKMRIVRMLQGQGQIVAMTGDGVNDAPALRQADIGVAMGQRGTDVARDASDLVLLDDNFSTIVRAIREGRRQFDNVRKFVRYLLSSNAGEVVALMVNILIGGPLIFLATQILWMNLITDGVTAVALGLEKATPGTMKRPPRAKRESVLGRAGLGMILAFGTYTGGASLWIFYTFLPMGEDLARTAAFTAMVLFEKVSVFAFRAFHHTNWRIGWFSNRLLILALLAMVGAQLAAVYWPPMQVLLRTVPLGWDQWGLIGLLALPLVVVPEVIKALMPAREG</sequence>
<dbReference type="Pfam" id="PF13246">
    <property type="entry name" value="Cation_ATPase"/>
    <property type="match status" value="1"/>
</dbReference>
<dbReference type="SFLD" id="SFLDS00003">
    <property type="entry name" value="Haloacid_Dehalogenase"/>
    <property type="match status" value="1"/>
</dbReference>
<dbReference type="GO" id="GO:0015662">
    <property type="term" value="F:P-type ion transporter activity"/>
    <property type="evidence" value="ECO:0007669"/>
    <property type="project" value="UniProtKB-ARBA"/>
</dbReference>
<keyword evidence="5" id="KW-1278">Translocase</keyword>
<dbReference type="Gene3D" id="2.70.150.10">
    <property type="entry name" value="Calcium-transporting ATPase, cytoplasmic transduction domain A"/>
    <property type="match status" value="1"/>
</dbReference>
<keyword evidence="3" id="KW-0547">Nucleotide-binding</keyword>
<proteinExistence type="predicted"/>
<feature type="transmembrane region" description="Helical" evidence="8">
    <location>
        <begin position="730"/>
        <end position="755"/>
    </location>
</feature>
<gene>
    <name evidence="10" type="ORF">FVF75_02990</name>
</gene>
<keyword evidence="7 8" id="KW-0472">Membrane</keyword>
<dbReference type="PROSITE" id="PS00154">
    <property type="entry name" value="ATPASE_E1_E2"/>
    <property type="match status" value="1"/>
</dbReference>
<dbReference type="Gene3D" id="3.40.50.1000">
    <property type="entry name" value="HAD superfamily/HAD-like"/>
    <property type="match status" value="1"/>
</dbReference>
<evidence type="ECO:0000259" key="9">
    <source>
        <dbReference type="SMART" id="SM00831"/>
    </source>
</evidence>
<evidence type="ECO:0000256" key="4">
    <source>
        <dbReference type="ARBA" id="ARBA00022840"/>
    </source>
</evidence>
<dbReference type="SUPFAM" id="SSF81665">
    <property type="entry name" value="Calcium ATPase, transmembrane domain M"/>
    <property type="match status" value="1"/>
</dbReference>
<feature type="transmembrane region" description="Helical" evidence="8">
    <location>
        <begin position="221"/>
        <end position="241"/>
    </location>
</feature>
<dbReference type="SUPFAM" id="SSF81653">
    <property type="entry name" value="Calcium ATPase, transduction domain A"/>
    <property type="match status" value="1"/>
</dbReference>
<dbReference type="InterPro" id="IPR023298">
    <property type="entry name" value="ATPase_P-typ_TM_dom_sf"/>
</dbReference>
<dbReference type="Pfam" id="PF00122">
    <property type="entry name" value="E1-E2_ATPase"/>
    <property type="match status" value="1"/>
</dbReference>
<dbReference type="InterPro" id="IPR008250">
    <property type="entry name" value="ATPase_P-typ_transduc_dom_A_sf"/>
</dbReference>
<feature type="transmembrane region" description="Helical" evidence="8">
    <location>
        <begin position="261"/>
        <end position="278"/>
    </location>
</feature>
<accession>A0A5D0RNU4</accession>
<feature type="transmembrane region" description="Helical" evidence="8">
    <location>
        <begin position="839"/>
        <end position="857"/>
    </location>
</feature>
<keyword evidence="6 8" id="KW-1133">Transmembrane helix</keyword>
<dbReference type="PANTHER" id="PTHR42861">
    <property type="entry name" value="CALCIUM-TRANSPORTING ATPASE"/>
    <property type="match status" value="1"/>
</dbReference>
<name>A0A5D0RNU4_9RHOB</name>
<dbReference type="GO" id="GO:0016020">
    <property type="term" value="C:membrane"/>
    <property type="evidence" value="ECO:0007669"/>
    <property type="project" value="UniProtKB-SubCell"/>
</dbReference>
<evidence type="ECO:0000313" key="11">
    <source>
        <dbReference type="Proteomes" id="UP000322080"/>
    </source>
</evidence>
<evidence type="ECO:0000256" key="6">
    <source>
        <dbReference type="ARBA" id="ARBA00022989"/>
    </source>
</evidence>
<dbReference type="InterPro" id="IPR059000">
    <property type="entry name" value="ATPase_P-type_domA"/>
</dbReference>
<comment type="caution">
    <text evidence="10">The sequence shown here is derived from an EMBL/GenBank/DDBJ whole genome shotgun (WGS) entry which is preliminary data.</text>
</comment>
<comment type="subcellular location">
    <subcellularLocation>
        <location evidence="1">Membrane</location>
        <topology evidence="1">Multi-pass membrane protein</topology>
    </subcellularLocation>
</comment>
<dbReference type="InterPro" id="IPR001757">
    <property type="entry name" value="P_typ_ATPase"/>
</dbReference>
<dbReference type="SUPFAM" id="SSF81660">
    <property type="entry name" value="Metal cation-transporting ATPase, ATP-binding domain N"/>
    <property type="match status" value="1"/>
</dbReference>
<feature type="domain" description="Cation-transporting P-type ATPase N-terminal" evidence="9">
    <location>
        <begin position="1"/>
        <end position="62"/>
    </location>
</feature>
<evidence type="ECO:0000256" key="5">
    <source>
        <dbReference type="ARBA" id="ARBA00022967"/>
    </source>
</evidence>
<dbReference type="AlphaFoldDB" id="A0A5D0RNU4"/>
<dbReference type="EMBL" id="VSIY01000003">
    <property type="protein sequence ID" value="TYB83163.1"/>
    <property type="molecule type" value="Genomic_DNA"/>
</dbReference>
<dbReference type="SUPFAM" id="SSF56784">
    <property type="entry name" value="HAD-like"/>
    <property type="match status" value="1"/>
</dbReference>
<evidence type="ECO:0000313" key="10">
    <source>
        <dbReference type="EMBL" id="TYB83163.1"/>
    </source>
</evidence>
<dbReference type="Gene3D" id="1.20.1110.10">
    <property type="entry name" value="Calcium-transporting ATPase, transmembrane domain"/>
    <property type="match status" value="1"/>
</dbReference>
<dbReference type="InterPro" id="IPR004014">
    <property type="entry name" value="ATPase_P-typ_cation-transptr_N"/>
</dbReference>
<dbReference type="InterPro" id="IPR023299">
    <property type="entry name" value="ATPase_P-typ_cyto_dom_N"/>
</dbReference>
<feature type="transmembrane region" description="Helical" evidence="8">
    <location>
        <begin position="799"/>
        <end position="819"/>
    </location>
</feature>
<dbReference type="GO" id="GO:0016887">
    <property type="term" value="F:ATP hydrolysis activity"/>
    <property type="evidence" value="ECO:0007669"/>
    <property type="project" value="InterPro"/>
</dbReference>
<dbReference type="InterPro" id="IPR006068">
    <property type="entry name" value="ATPase_P-typ_cation-transptr_C"/>
</dbReference>
<feature type="transmembrane region" description="Helical" evidence="8">
    <location>
        <begin position="689"/>
        <end position="709"/>
    </location>
</feature>
<feature type="transmembrane region" description="Helical" evidence="8">
    <location>
        <begin position="767"/>
        <end position="787"/>
    </location>
</feature>
<evidence type="ECO:0000256" key="3">
    <source>
        <dbReference type="ARBA" id="ARBA00022741"/>
    </source>
</evidence>
<dbReference type="InterPro" id="IPR036412">
    <property type="entry name" value="HAD-like_sf"/>
</dbReference>
<reference evidence="10 11" key="1">
    <citation type="submission" date="2019-08" db="EMBL/GenBank/DDBJ databases">
        <title>Identification of a novel species of the genus Boseongicola.</title>
        <authorList>
            <person name="Zhang X.-Q."/>
        </authorList>
    </citation>
    <scope>NUCLEOTIDE SEQUENCE [LARGE SCALE GENOMIC DNA]</scope>
    <source>
        <strain evidence="10 11">HY14</strain>
    </source>
</reference>
<feature type="transmembrane region" description="Helical" evidence="8">
    <location>
        <begin position="37"/>
        <end position="60"/>
    </location>
</feature>
<keyword evidence="11" id="KW-1185">Reference proteome</keyword>
<evidence type="ECO:0000256" key="8">
    <source>
        <dbReference type="SAM" id="Phobius"/>
    </source>
</evidence>
<dbReference type="InterPro" id="IPR018303">
    <property type="entry name" value="ATPase_P-typ_P_site"/>
</dbReference>
<protein>
    <submittedName>
        <fullName evidence="10">HAD-IC family P-type ATPase</fullName>
    </submittedName>
</protein>
<dbReference type="PRINTS" id="PR00120">
    <property type="entry name" value="HATPASE"/>
</dbReference>
<dbReference type="Pfam" id="PF00690">
    <property type="entry name" value="Cation_ATPase_N"/>
    <property type="match status" value="1"/>
</dbReference>
<dbReference type="SFLD" id="SFLDG00002">
    <property type="entry name" value="C1.7:_P-type_atpase_like"/>
    <property type="match status" value="1"/>
</dbReference>
<keyword evidence="4" id="KW-0067">ATP-binding</keyword>
<dbReference type="Pfam" id="PF00689">
    <property type="entry name" value="Cation_ATPase_C"/>
    <property type="match status" value="1"/>
</dbReference>
<feature type="transmembrane region" description="Helical" evidence="8">
    <location>
        <begin position="66"/>
        <end position="82"/>
    </location>
</feature>